<keyword evidence="4 7" id="KW-1133">Transmembrane helix</keyword>
<comment type="subcellular location">
    <subcellularLocation>
        <location evidence="1">Membrane</location>
        <topology evidence="1">Multi-pass membrane protein</topology>
    </subcellularLocation>
</comment>
<proteinExistence type="inferred from homology"/>
<feature type="region of interest" description="Disordered" evidence="8">
    <location>
        <begin position="317"/>
        <end position="348"/>
    </location>
</feature>
<keyword evidence="11" id="KW-1185">Reference proteome</keyword>
<name>A0ABD3M1B4_9STRA</name>
<evidence type="ECO:0000256" key="1">
    <source>
        <dbReference type="ARBA" id="ARBA00004141"/>
    </source>
</evidence>
<evidence type="ECO:0000256" key="4">
    <source>
        <dbReference type="ARBA" id="ARBA00022989"/>
    </source>
</evidence>
<gene>
    <name evidence="10" type="ORF">ACHAWU_010416</name>
</gene>
<evidence type="ECO:0000256" key="5">
    <source>
        <dbReference type="ARBA" id="ARBA00023136"/>
    </source>
</evidence>
<keyword evidence="2 7" id="KW-0808">Transferase</keyword>
<comment type="caution">
    <text evidence="10">The sequence shown here is derived from an EMBL/GenBank/DDBJ whole genome shotgun (WGS) entry which is preliminary data.</text>
</comment>
<feature type="transmembrane region" description="Helical" evidence="7">
    <location>
        <begin position="258"/>
        <end position="281"/>
    </location>
</feature>
<evidence type="ECO:0000256" key="6">
    <source>
        <dbReference type="ARBA" id="ARBA00023315"/>
    </source>
</evidence>
<dbReference type="GO" id="GO:0019706">
    <property type="term" value="F:protein-cysteine S-palmitoyltransferase activity"/>
    <property type="evidence" value="ECO:0007669"/>
    <property type="project" value="UniProtKB-EC"/>
</dbReference>
<evidence type="ECO:0000313" key="11">
    <source>
        <dbReference type="Proteomes" id="UP001530293"/>
    </source>
</evidence>
<dbReference type="PANTHER" id="PTHR22883">
    <property type="entry name" value="ZINC FINGER DHHC DOMAIN CONTAINING PROTEIN"/>
    <property type="match status" value="1"/>
</dbReference>
<accession>A0ABD3M1B4</accession>
<feature type="transmembrane region" description="Helical" evidence="7">
    <location>
        <begin position="71"/>
        <end position="89"/>
    </location>
</feature>
<dbReference type="EMBL" id="JALLBG020000301">
    <property type="protein sequence ID" value="KAL3756608.1"/>
    <property type="molecule type" value="Genomic_DNA"/>
</dbReference>
<feature type="transmembrane region" description="Helical" evidence="7">
    <location>
        <begin position="6"/>
        <end position="26"/>
    </location>
</feature>
<protein>
    <recommendedName>
        <fullName evidence="7">Palmitoyltransferase</fullName>
        <ecNumber evidence="7">2.3.1.225</ecNumber>
    </recommendedName>
</protein>
<comment type="similarity">
    <text evidence="7">Belongs to the DHHC palmitoyltransferase family.</text>
</comment>
<dbReference type="PANTHER" id="PTHR22883:SF445">
    <property type="entry name" value="PALMITOYLTRANSFERASE"/>
    <property type="match status" value="1"/>
</dbReference>
<dbReference type="Pfam" id="PF01529">
    <property type="entry name" value="DHHC"/>
    <property type="match status" value="1"/>
</dbReference>
<evidence type="ECO:0000259" key="9">
    <source>
        <dbReference type="Pfam" id="PF01529"/>
    </source>
</evidence>
<evidence type="ECO:0000313" key="10">
    <source>
        <dbReference type="EMBL" id="KAL3756608.1"/>
    </source>
</evidence>
<reference evidence="10 11" key="1">
    <citation type="submission" date="2024-10" db="EMBL/GenBank/DDBJ databases">
        <title>Updated reference genomes for cyclostephanoid diatoms.</title>
        <authorList>
            <person name="Roberts W.R."/>
            <person name="Alverson A.J."/>
        </authorList>
    </citation>
    <scope>NUCLEOTIDE SEQUENCE [LARGE SCALE GENOMIC DNA]</scope>
    <source>
        <strain evidence="10 11">AJA232-27</strain>
    </source>
</reference>
<keyword evidence="5 7" id="KW-0472">Membrane</keyword>
<dbReference type="Proteomes" id="UP001530293">
    <property type="component" value="Unassembled WGS sequence"/>
</dbReference>
<evidence type="ECO:0000256" key="3">
    <source>
        <dbReference type="ARBA" id="ARBA00022692"/>
    </source>
</evidence>
<keyword evidence="3 7" id="KW-0812">Transmembrane</keyword>
<dbReference type="GO" id="GO:0016020">
    <property type="term" value="C:membrane"/>
    <property type="evidence" value="ECO:0007669"/>
    <property type="project" value="UniProtKB-SubCell"/>
</dbReference>
<dbReference type="InterPro" id="IPR039859">
    <property type="entry name" value="PFA4/ZDH16/20/ERF2-like"/>
</dbReference>
<dbReference type="EC" id="2.3.1.225" evidence="7"/>
<evidence type="ECO:0000256" key="8">
    <source>
        <dbReference type="SAM" id="MobiDB-lite"/>
    </source>
</evidence>
<keyword evidence="6 7" id="KW-0012">Acyltransferase</keyword>
<feature type="transmembrane region" description="Helical" evidence="7">
    <location>
        <begin position="193"/>
        <end position="217"/>
    </location>
</feature>
<organism evidence="10 11">
    <name type="scientific">Discostella pseudostelligera</name>
    <dbReference type="NCBI Taxonomy" id="259834"/>
    <lineage>
        <taxon>Eukaryota</taxon>
        <taxon>Sar</taxon>
        <taxon>Stramenopiles</taxon>
        <taxon>Ochrophyta</taxon>
        <taxon>Bacillariophyta</taxon>
        <taxon>Coscinodiscophyceae</taxon>
        <taxon>Thalassiosirophycidae</taxon>
        <taxon>Stephanodiscales</taxon>
        <taxon>Stephanodiscaceae</taxon>
        <taxon>Discostella</taxon>
    </lineage>
</organism>
<feature type="transmembrane region" description="Helical" evidence="7">
    <location>
        <begin position="101"/>
        <end position="122"/>
    </location>
</feature>
<dbReference type="PROSITE" id="PS50216">
    <property type="entry name" value="DHHC"/>
    <property type="match status" value="1"/>
</dbReference>
<dbReference type="AlphaFoldDB" id="A0ABD3M1B4"/>
<feature type="domain" description="Palmitoyltransferase DHHC" evidence="9">
    <location>
        <begin position="147"/>
        <end position="294"/>
    </location>
</feature>
<sequence>MFASLAFQIVVFFLIFAFAIYAFVLADPDNSYIGQLCNNTLPSTILRWVERLIGEKRCQQLSNVMEHALQIIYLIVVLGSWSIVFAYGYPEIEKSKYIHSYHQYSGYVVFILCMGSWHYACYTEPGNVTGRTMPLFDHYEYDNILYTNRLCPTLHIRKIARSKYDRCTRRHVPRFDHYCGWINQAVGERNYRWFLLFLIIHVFMCFYGTWVMGSVLYEEVIEKDLLNATFYNAMTGEVVQTDCMIVMHYLFMRHFQLCGVLILMTVMSVMLSIFLAFHLYITSCNMTTNEYFKWRAVKKWHKTMRLKYEKAAKTGKVNEKSSVSKQVKDSDDGDVGCTGPKAGGNSSSEIIEDNEIINPGPIPGNIYNKGILSNFYEVLHPLSSRNEAIQRYINSKCYDDDRSDVASTTKVKSKEM</sequence>
<evidence type="ECO:0000256" key="7">
    <source>
        <dbReference type="RuleBase" id="RU079119"/>
    </source>
</evidence>
<evidence type="ECO:0000256" key="2">
    <source>
        <dbReference type="ARBA" id="ARBA00022679"/>
    </source>
</evidence>
<comment type="domain">
    <text evidence="7">The DHHC domain is required for palmitoyltransferase activity.</text>
</comment>
<comment type="catalytic activity">
    <reaction evidence="7">
        <text>L-cysteinyl-[protein] + hexadecanoyl-CoA = S-hexadecanoyl-L-cysteinyl-[protein] + CoA</text>
        <dbReference type="Rhea" id="RHEA:36683"/>
        <dbReference type="Rhea" id="RHEA-COMP:10131"/>
        <dbReference type="Rhea" id="RHEA-COMP:11032"/>
        <dbReference type="ChEBI" id="CHEBI:29950"/>
        <dbReference type="ChEBI" id="CHEBI:57287"/>
        <dbReference type="ChEBI" id="CHEBI:57379"/>
        <dbReference type="ChEBI" id="CHEBI:74151"/>
        <dbReference type="EC" id="2.3.1.225"/>
    </reaction>
</comment>
<dbReference type="InterPro" id="IPR001594">
    <property type="entry name" value="Palmitoyltrfase_DHHC"/>
</dbReference>